<dbReference type="AlphaFoldDB" id="A0A915YJS6"/>
<keyword evidence="2" id="KW-0560">Oxidoreductase</keyword>
<gene>
    <name evidence="5" type="ORF">AsAng_0048900</name>
</gene>
<evidence type="ECO:0000256" key="3">
    <source>
        <dbReference type="ARBA" id="ARBA00023141"/>
    </source>
</evidence>
<dbReference type="InterPro" id="IPR046346">
    <property type="entry name" value="Aminoacid_DH-like_N_sf"/>
</dbReference>
<evidence type="ECO:0000313" key="5">
    <source>
        <dbReference type="EMBL" id="BDS14118.1"/>
    </source>
</evidence>
<evidence type="ECO:0000313" key="6">
    <source>
        <dbReference type="Proteomes" id="UP001060919"/>
    </source>
</evidence>
<dbReference type="InterPro" id="IPR013708">
    <property type="entry name" value="Shikimate_DH-bd_N"/>
</dbReference>
<dbReference type="Gene3D" id="3.40.50.720">
    <property type="entry name" value="NAD(P)-binding Rossmann-like Domain"/>
    <property type="match status" value="1"/>
</dbReference>
<dbReference type="PANTHER" id="PTHR21089:SF1">
    <property type="entry name" value="BIFUNCTIONAL 3-DEHYDROQUINATE DEHYDRATASE_SHIKIMATE DEHYDROGENASE, CHLOROPLASTIC"/>
    <property type="match status" value="1"/>
</dbReference>
<dbReference type="PANTHER" id="PTHR21089">
    <property type="entry name" value="SHIKIMATE DEHYDROGENASE"/>
    <property type="match status" value="1"/>
</dbReference>
<proteinExistence type="predicted"/>
<dbReference type="InterPro" id="IPR036291">
    <property type="entry name" value="NAD(P)-bd_dom_sf"/>
</dbReference>
<dbReference type="Gene3D" id="3.40.50.10860">
    <property type="entry name" value="Leucine Dehydrogenase, chain A, domain 1"/>
    <property type="match status" value="1"/>
</dbReference>
<keyword evidence="6" id="KW-1185">Reference proteome</keyword>
<evidence type="ECO:0000259" key="4">
    <source>
        <dbReference type="Pfam" id="PF08501"/>
    </source>
</evidence>
<dbReference type="CDD" id="cd01065">
    <property type="entry name" value="NAD_bind_Shikimate_DH"/>
    <property type="match status" value="1"/>
</dbReference>
<dbReference type="GO" id="GO:0009073">
    <property type="term" value="P:aromatic amino acid family biosynthetic process"/>
    <property type="evidence" value="ECO:0007669"/>
    <property type="project" value="UniProtKB-KW"/>
</dbReference>
<evidence type="ECO:0000256" key="2">
    <source>
        <dbReference type="ARBA" id="ARBA00023002"/>
    </source>
</evidence>
<dbReference type="SUPFAM" id="SSF53223">
    <property type="entry name" value="Aminoacid dehydrogenase-like, N-terminal domain"/>
    <property type="match status" value="1"/>
</dbReference>
<reference evidence="5" key="1">
    <citation type="submission" date="2022-09" db="EMBL/GenBank/DDBJ databases">
        <title>Aureispira anguillicida sp. nov., isolated from Leptocephalus of Japanese eel Anguilla japonica.</title>
        <authorList>
            <person name="Yuasa K."/>
            <person name="Mekata T."/>
            <person name="Ikunari K."/>
        </authorList>
    </citation>
    <scope>NUCLEOTIDE SEQUENCE</scope>
    <source>
        <strain evidence="5">EL160426</strain>
    </source>
</reference>
<accession>A0A915YJS6</accession>
<dbReference type="GO" id="GO:0004764">
    <property type="term" value="F:shikimate 3-dehydrogenase (NADP+) activity"/>
    <property type="evidence" value="ECO:0007669"/>
    <property type="project" value="InterPro"/>
</dbReference>
<dbReference type="GO" id="GO:0019632">
    <property type="term" value="P:shikimate metabolic process"/>
    <property type="evidence" value="ECO:0007669"/>
    <property type="project" value="TreeGrafter"/>
</dbReference>
<dbReference type="RefSeq" id="WP_264789352.1">
    <property type="nucleotide sequence ID" value="NZ_AP026867.1"/>
</dbReference>
<dbReference type="KEGG" id="aup:AsAng_0048900"/>
<name>A0A915YJS6_9BACT</name>
<evidence type="ECO:0000256" key="1">
    <source>
        <dbReference type="ARBA" id="ARBA00004871"/>
    </source>
</evidence>
<dbReference type="SUPFAM" id="SSF51735">
    <property type="entry name" value="NAD(P)-binding Rossmann-fold domains"/>
    <property type="match status" value="1"/>
</dbReference>
<protein>
    <submittedName>
        <fullName evidence="5">Shikimate dehydrogenase</fullName>
    </submittedName>
</protein>
<dbReference type="EMBL" id="AP026867">
    <property type="protein sequence ID" value="BDS14118.1"/>
    <property type="molecule type" value="Genomic_DNA"/>
</dbReference>
<dbReference type="Pfam" id="PF08501">
    <property type="entry name" value="Shikimate_dh_N"/>
    <property type="match status" value="1"/>
</dbReference>
<dbReference type="GO" id="GO:0005829">
    <property type="term" value="C:cytosol"/>
    <property type="evidence" value="ECO:0007669"/>
    <property type="project" value="TreeGrafter"/>
</dbReference>
<keyword evidence="3" id="KW-0028">Amino-acid biosynthesis</keyword>
<feature type="domain" description="Shikimate dehydrogenase substrate binding N-terminal" evidence="4">
    <location>
        <begin position="6"/>
        <end position="88"/>
    </location>
</feature>
<dbReference type="Proteomes" id="UP001060919">
    <property type="component" value="Chromosome"/>
</dbReference>
<dbReference type="InterPro" id="IPR022893">
    <property type="entry name" value="Shikimate_DH_fam"/>
</dbReference>
<keyword evidence="3" id="KW-0057">Aromatic amino acid biosynthesis</keyword>
<comment type="pathway">
    <text evidence="1">Metabolic intermediate biosynthesis; chorismate biosynthesis; chorismate from D-erythrose 4-phosphate and phosphoenolpyruvate: step 4/7.</text>
</comment>
<dbReference type="GO" id="GO:0009423">
    <property type="term" value="P:chorismate biosynthetic process"/>
    <property type="evidence" value="ECO:0007669"/>
    <property type="project" value="TreeGrafter"/>
</dbReference>
<organism evidence="5 6">
    <name type="scientific">Aureispira anguillae</name>
    <dbReference type="NCBI Taxonomy" id="2864201"/>
    <lineage>
        <taxon>Bacteria</taxon>
        <taxon>Pseudomonadati</taxon>
        <taxon>Bacteroidota</taxon>
        <taxon>Saprospiria</taxon>
        <taxon>Saprospirales</taxon>
        <taxon>Saprospiraceae</taxon>
        <taxon>Aureispira</taxon>
    </lineage>
</organism>
<dbReference type="GO" id="GO:0050661">
    <property type="term" value="F:NADP binding"/>
    <property type="evidence" value="ECO:0007669"/>
    <property type="project" value="TreeGrafter"/>
</dbReference>
<sequence length="245" mass="27594">MKTFGLIGRQLQHSFSPSYFEQKFQQEGIKDCIYKLFPLAQIEDFKTLLAHEPNLKGLNVTIPYKQAILPFLDGLSSQAQKVGAVNTIQIQQGKLIGHNTDVYGFQASLEQQLSPLQRQSKALVLGTGGASKAVIYALKELNIPYQLVSRTAKENVLTYDDLTTSVIHSHLIIINTTPLGMSPNIHRFPPLPYEAIKKQHLLFDLIYNPKQTLFMQKGTKKGATVINGLQMLHLQADRAWEIWTH</sequence>